<gene>
    <name evidence="1" type="ORF">H3BulkLitter171064_000002</name>
</gene>
<evidence type="ECO:0000313" key="1">
    <source>
        <dbReference type="EMBL" id="QDH87464.1"/>
    </source>
</evidence>
<accession>A0A514D1G9</accession>
<organism evidence="1">
    <name type="scientific">Leviviridae sp</name>
    <dbReference type="NCBI Taxonomy" id="2027243"/>
    <lineage>
        <taxon>Viruses</taxon>
        <taxon>Riboviria</taxon>
        <taxon>Orthornavirae</taxon>
        <taxon>Lenarviricota</taxon>
        <taxon>Leviviricetes</taxon>
        <taxon>Norzivirales</taxon>
        <taxon>Fiersviridae</taxon>
    </lineage>
</organism>
<sequence>MFGDPLDIVIDSATIHLPRISPGEKQSTYSNPDGTYAITISQGTTGKGRLRHTVRLDVKKIVTNPIGSTEDYDSSSLQFSIDRPGFGFTVGDIDALRSGLAALMNTAFITKLYGRET</sequence>
<proteinExistence type="predicted"/>
<name>A0A514D1G9_9VIRU</name>
<dbReference type="EMBL" id="MN033389">
    <property type="protein sequence ID" value="QDH87464.1"/>
    <property type="molecule type" value="Genomic_RNA"/>
</dbReference>
<reference evidence="1" key="1">
    <citation type="submission" date="2019-05" db="EMBL/GenBank/DDBJ databases">
        <title>Metatranscriptomic reconstruction reveals RNA viruses with the potential to shape carbon cycling in soil.</title>
        <authorList>
            <person name="Starr E.P."/>
            <person name="Nuccio E."/>
            <person name="Pett-Ridge J."/>
            <person name="Banfield J.F."/>
            <person name="Firestone M.K."/>
        </authorList>
    </citation>
    <scope>NUCLEOTIDE SEQUENCE</scope>
    <source>
        <strain evidence="1">H3_Bulk_Litter_17_scaffold_1064</strain>
    </source>
</reference>
<protein>
    <submittedName>
        <fullName evidence="1">Uncharacterized protein</fullName>
    </submittedName>
</protein>